<organism evidence="2 3">
    <name type="scientific">Methylorubrum populi</name>
    <dbReference type="NCBI Taxonomy" id="223967"/>
    <lineage>
        <taxon>Bacteria</taxon>
        <taxon>Pseudomonadati</taxon>
        <taxon>Pseudomonadota</taxon>
        <taxon>Alphaproteobacteria</taxon>
        <taxon>Hyphomicrobiales</taxon>
        <taxon>Methylobacteriaceae</taxon>
        <taxon>Methylorubrum</taxon>
    </lineage>
</organism>
<accession>A0A833J7N9</accession>
<protein>
    <submittedName>
        <fullName evidence="2">Uncharacterized protein</fullName>
    </submittedName>
</protein>
<proteinExistence type="predicted"/>
<feature type="compositionally biased region" description="Basic and acidic residues" evidence="1">
    <location>
        <begin position="23"/>
        <end position="36"/>
    </location>
</feature>
<feature type="region of interest" description="Disordered" evidence="1">
    <location>
        <begin position="59"/>
        <end position="81"/>
    </location>
</feature>
<comment type="caution">
    <text evidence="2">The sequence shown here is derived from an EMBL/GenBank/DDBJ whole genome shotgun (WGS) entry which is preliminary data.</text>
</comment>
<evidence type="ECO:0000313" key="3">
    <source>
        <dbReference type="Proteomes" id="UP000469949"/>
    </source>
</evidence>
<feature type="region of interest" description="Disordered" evidence="1">
    <location>
        <begin position="18"/>
        <end position="42"/>
    </location>
</feature>
<name>A0A833J7N9_9HYPH</name>
<dbReference type="Proteomes" id="UP000469949">
    <property type="component" value="Unassembled WGS sequence"/>
</dbReference>
<sequence length="81" mass="9199">MIGEGAFFRRRRGPDRFGFALRGGREPSSRRARIETSDPDTATATTTVLETVVRLASLRHRPESRWRRNGNSASPSRKKML</sequence>
<reference evidence="2 3" key="1">
    <citation type="submission" date="2019-10" db="EMBL/GenBank/DDBJ databases">
        <title>Draft Genome Sequence of the Caffeine Degrading Methylotroph Methylorubrum populi PINKEL.</title>
        <authorList>
            <person name="Dawson S.C."/>
            <person name="Zhang X."/>
            <person name="Wright M.E."/>
            <person name="Sharma G."/>
            <person name="Langner J.T."/>
            <person name="Ditty J.L."/>
            <person name="Subuyuj G.A."/>
        </authorList>
    </citation>
    <scope>NUCLEOTIDE SEQUENCE [LARGE SCALE GENOMIC DNA]</scope>
    <source>
        <strain evidence="2 3">Pinkel</strain>
    </source>
</reference>
<gene>
    <name evidence="2" type="ORF">F8B43_1280</name>
</gene>
<evidence type="ECO:0000313" key="2">
    <source>
        <dbReference type="EMBL" id="KAB7785879.1"/>
    </source>
</evidence>
<evidence type="ECO:0000256" key="1">
    <source>
        <dbReference type="SAM" id="MobiDB-lite"/>
    </source>
</evidence>
<dbReference type="EMBL" id="WEKV01000008">
    <property type="protein sequence ID" value="KAB7785879.1"/>
    <property type="molecule type" value="Genomic_DNA"/>
</dbReference>
<dbReference type="AlphaFoldDB" id="A0A833J7N9"/>